<reference evidence="3" key="1">
    <citation type="submission" date="2016-10" db="EMBL/GenBank/DDBJ databases">
        <authorList>
            <person name="Varghese N."/>
            <person name="Submissions S."/>
        </authorList>
    </citation>
    <scope>NUCLEOTIDE SEQUENCE [LARGE SCALE GENOMIC DNA]</scope>
    <source>
        <strain evidence="3">DSM 15718</strain>
    </source>
</reference>
<dbReference type="Proteomes" id="UP000198569">
    <property type="component" value="Unassembled WGS sequence"/>
</dbReference>
<name>A0A1H3G3K1_9FLAO</name>
<dbReference type="STRING" id="229203.SAMN05444338_1201"/>
<keyword evidence="3" id="KW-1185">Reference proteome</keyword>
<protein>
    <submittedName>
        <fullName evidence="2">Gliding motility-associated C-terminal domain-containing protein</fullName>
    </submittedName>
</protein>
<dbReference type="Pfam" id="PF13585">
    <property type="entry name" value="CHU_C"/>
    <property type="match status" value="1"/>
</dbReference>
<proteinExistence type="predicted"/>
<feature type="signal peptide" evidence="1">
    <location>
        <begin position="1"/>
        <end position="18"/>
    </location>
</feature>
<gene>
    <name evidence="2" type="ORF">SAMN05444338_1201</name>
</gene>
<dbReference type="RefSeq" id="WP_091435097.1">
    <property type="nucleotide sequence ID" value="NZ_FNMV01000020.1"/>
</dbReference>
<dbReference type="InterPro" id="IPR026341">
    <property type="entry name" value="T9SS_type_B"/>
</dbReference>
<evidence type="ECO:0000256" key="1">
    <source>
        <dbReference type="SAM" id="SignalP"/>
    </source>
</evidence>
<evidence type="ECO:0000313" key="2">
    <source>
        <dbReference type="EMBL" id="SDX97902.1"/>
    </source>
</evidence>
<keyword evidence="1" id="KW-0732">Signal</keyword>
<dbReference type="EMBL" id="FNMV01000020">
    <property type="protein sequence ID" value="SDX97902.1"/>
    <property type="molecule type" value="Genomic_DNA"/>
</dbReference>
<feature type="chain" id="PRO_5011638916" evidence="1">
    <location>
        <begin position="19"/>
        <end position="1601"/>
    </location>
</feature>
<sequence>MKNKLLLFLLFFSFFNYAETTKFSERNVNTHKFNVDRSIIPISIDPVKKLKKTANSTKVNATLSPPTTTAGSSCGDGVNFVQVNVYAYGATGDEVIEWFASQNSTSPLYTGFVYSPSIKTTKTYYVRSRSRITNDVSIRVPVVASVYLSPAQVTLTASPDNSDLLCLGTSVTFTANGGGDLFEFSVDGVVKQAMSASRTFTTSTLTDGETVSVRTRYNKIIDGSLTELAWGTGPVEDNSLSAPLSANASTAYINALKISPEEDKLTIGLAGKISKDRSILLFLDSKSGGFNAFDYGDVIGSSTVKGFNYLNNNNVTPSTFDSYFQADYCLVISTDAAELNYFADIIELKSGESIRTSLGSASQGNPSAKFGINTSNSGITDYDLGFEVEILKSLIGYTTGDIKFFGFTMQSDDSNFSVTNSFLSPEITSNVDYGNLSVDYNLKDANPVVFSSAGLTPCYTNAYFSMKFFVKPVASSITQPSCSVPFGRIVIAEQNGAEYSIDGINYQNSNVFANLNPDSYNLYIRKGIDDSCVNSSESPVIINAVPTAPAVPTASSTTQPTCGTPAGTIVVTTQTGVEYSLDGTTYQSTNTFAGLTPNSYTLYVRNLADATCVTTSSSATVINAVILPPAVPTASSTVQPTCATPSGTITIATQSGVEYSVNGTTYQSSNSFAGLAAGDYTLYVRNLADATCVTLSGSTTTINATPPPPVVPTTATVTQPTCAVPSGSISVTTQSGVEYSLDGTTYQASNTFSGLAPDDYTLYVQSTSDNTCVTTSSSVITINAVPLPPAIPVVSSTTQPTCGTPSGTIVVTTQTGVEYSLDGTTYQSTNTFAGLTPNSYTLYVRNLADATCVTTSSSATVINAVPLPPAVPTASSTVQPTCATPSGTITIATQSGVEYSVNGTTYQSSNSFAGLAAGDYTLYVRNLADASCVTLSGSTTTINATPPPPVVPTTATVTQPTCAVPSGSISVTTQSGIEYSLDGTTYQASNTFSGLAPDDYTLYVQSTSDNTCVTLSSSVITINAVPLPPAIPTTSSTTQPTCGTPSGTIVVTTQTGVEYSLDGTTYQSTNTFAGLTPNSYTLYVRNLADATCVTTSSSATVINAVPLPPAVPTASNTAQPTCATPSGTITIATQSGVEYSVNGTTYQSSNSFAGLTAGSYTLYVRKLADVTCVTSSVIPVTINVLPVVLVPTAASITQPTCAVPLGTIVIATQAGLEYSLNGTTYQTSNTFSSLIPNNYTLYVRNIVDPSCMAMSSSATKINAVPLPPAVPTVASWTQPSCATPSGTISIATQSGVEYSLNGTTFQSSNTFSGLAPNNYVLYVRNIVDNSCVTQSLSSAKIDPLPALPAVPMLASLVQPTCAVQTGTIRITAQNNVQYSIGAGYQDSSEFKNLSPGDYTLSVRFTTSIACITVGSKITVNPIPAQIQFESVGDCVSKEYVITASPLASSYNPNNVDYQWKDNLGNPVGTNSNTLNVSDIVSSSISEVAFPLNYTLTISSTATGCETTENILIESVYCNIQKGISPDGNGSNDYFDLRLMDVKKLSIFDRYGIKVYSQVNYTDQWKGQSDNGNELPSATYYYVMELNNATAKTGWIYLIREK</sequence>
<accession>A0A1H3G3K1</accession>
<organism evidence="2 3">
    <name type="scientific">Flavobacterium degerlachei</name>
    <dbReference type="NCBI Taxonomy" id="229203"/>
    <lineage>
        <taxon>Bacteria</taxon>
        <taxon>Pseudomonadati</taxon>
        <taxon>Bacteroidota</taxon>
        <taxon>Flavobacteriia</taxon>
        <taxon>Flavobacteriales</taxon>
        <taxon>Flavobacteriaceae</taxon>
        <taxon>Flavobacterium</taxon>
    </lineage>
</organism>
<dbReference type="NCBIfam" id="TIGR04131">
    <property type="entry name" value="Bac_Flav_CTERM"/>
    <property type="match status" value="1"/>
</dbReference>
<dbReference type="OrthoDB" id="1391397at2"/>
<evidence type="ECO:0000313" key="3">
    <source>
        <dbReference type="Proteomes" id="UP000198569"/>
    </source>
</evidence>